<organism evidence="2">
    <name type="scientific">uncultured Actinomycetospora sp</name>
    <dbReference type="NCBI Taxonomy" id="1135996"/>
    <lineage>
        <taxon>Bacteria</taxon>
        <taxon>Bacillati</taxon>
        <taxon>Actinomycetota</taxon>
        <taxon>Actinomycetes</taxon>
        <taxon>Pseudonocardiales</taxon>
        <taxon>Pseudonocardiaceae</taxon>
        <taxon>Actinomycetospora</taxon>
        <taxon>environmental samples</taxon>
    </lineage>
</organism>
<evidence type="ECO:0000313" key="2">
    <source>
        <dbReference type="EMBL" id="CAA9290390.1"/>
    </source>
</evidence>
<gene>
    <name evidence="2" type="ORF">AVDCRST_MAG54-4389</name>
</gene>
<protein>
    <submittedName>
        <fullName evidence="2">Uncharacterized protein</fullName>
    </submittedName>
</protein>
<dbReference type="AlphaFoldDB" id="A0A6J4JXX3"/>
<name>A0A6J4JXX3_9PSEU</name>
<proteinExistence type="predicted"/>
<accession>A0A6J4JXX3</accession>
<feature type="region of interest" description="Disordered" evidence="1">
    <location>
        <begin position="29"/>
        <end position="55"/>
    </location>
</feature>
<evidence type="ECO:0000256" key="1">
    <source>
        <dbReference type="SAM" id="MobiDB-lite"/>
    </source>
</evidence>
<dbReference type="EMBL" id="CADCTH010000550">
    <property type="protein sequence ID" value="CAA9290390.1"/>
    <property type="molecule type" value="Genomic_DNA"/>
</dbReference>
<reference evidence="2" key="1">
    <citation type="submission" date="2020-02" db="EMBL/GenBank/DDBJ databases">
        <authorList>
            <person name="Meier V. D."/>
        </authorList>
    </citation>
    <scope>NUCLEOTIDE SEQUENCE</scope>
    <source>
        <strain evidence="2">AVDCRST_MAG54</strain>
    </source>
</reference>
<sequence>MDVWWTSTGGRGDVHRSWFRDRRSWVAARSSRRPRRGDRAHGPGTHSRARPTLVG</sequence>